<dbReference type="RefSeq" id="WP_109764776.1">
    <property type="nucleotide sequence ID" value="NZ_QGGU01000013.1"/>
</dbReference>
<gene>
    <name evidence="1" type="ORF">C8D97_11321</name>
</gene>
<protein>
    <recommendedName>
        <fullName evidence="3">ABM domain-containing protein</fullName>
    </recommendedName>
</protein>
<dbReference type="AlphaFoldDB" id="A0A316FBT6"/>
<keyword evidence="2" id="KW-1185">Reference proteome</keyword>
<sequence length="105" mass="12451">MVESQISYNIRPNVTEEEYWNTVQTLITTLVKDKKIKEFRAFENLMGDPQIKASVYWNEATHFANFAKSDEWRNLLREMRKVVSDIKIELWGPSRYLPDPVVVED</sequence>
<dbReference type="OrthoDB" id="9098224at2"/>
<name>A0A316FBT6_9GAMM</name>
<proteinExistence type="predicted"/>
<evidence type="ECO:0000313" key="1">
    <source>
        <dbReference type="EMBL" id="PWK46338.1"/>
    </source>
</evidence>
<evidence type="ECO:0000313" key="2">
    <source>
        <dbReference type="Proteomes" id="UP000245790"/>
    </source>
</evidence>
<comment type="caution">
    <text evidence="1">The sequence shown here is derived from an EMBL/GenBank/DDBJ whole genome shotgun (WGS) entry which is preliminary data.</text>
</comment>
<dbReference type="EMBL" id="QGGU01000013">
    <property type="protein sequence ID" value="PWK46338.1"/>
    <property type="molecule type" value="Genomic_DNA"/>
</dbReference>
<evidence type="ECO:0008006" key="3">
    <source>
        <dbReference type="Google" id="ProtNLM"/>
    </source>
</evidence>
<reference evidence="1 2" key="1">
    <citation type="submission" date="2018-05" db="EMBL/GenBank/DDBJ databases">
        <title>Genomic Encyclopedia of Type Strains, Phase IV (KMG-IV): sequencing the most valuable type-strain genomes for metagenomic binning, comparative biology and taxonomic classification.</title>
        <authorList>
            <person name="Goeker M."/>
        </authorList>
    </citation>
    <scope>NUCLEOTIDE SEQUENCE [LARGE SCALE GENOMIC DNA]</scope>
    <source>
        <strain evidence="1 2">DSM 25350</strain>
    </source>
</reference>
<dbReference type="Proteomes" id="UP000245790">
    <property type="component" value="Unassembled WGS sequence"/>
</dbReference>
<organism evidence="1 2">
    <name type="scientific">Pleionea mediterranea</name>
    <dbReference type="NCBI Taxonomy" id="523701"/>
    <lineage>
        <taxon>Bacteria</taxon>
        <taxon>Pseudomonadati</taxon>
        <taxon>Pseudomonadota</taxon>
        <taxon>Gammaproteobacteria</taxon>
        <taxon>Oceanospirillales</taxon>
        <taxon>Pleioneaceae</taxon>
        <taxon>Pleionea</taxon>
    </lineage>
</organism>
<accession>A0A316FBT6</accession>